<dbReference type="GO" id="GO:0016042">
    <property type="term" value="P:lipid catabolic process"/>
    <property type="evidence" value="ECO:0007669"/>
    <property type="project" value="UniProtKB-UniRule"/>
</dbReference>
<keyword evidence="7" id="KW-1185">Reference proteome</keyword>
<gene>
    <name evidence="6" type="ORF">B7C42_05764</name>
</gene>
<dbReference type="AlphaFoldDB" id="A0A231GZY0"/>
<organism evidence="6 7">
    <name type="scientific">Nocardia cerradoensis</name>
    <dbReference type="NCBI Taxonomy" id="85688"/>
    <lineage>
        <taxon>Bacteria</taxon>
        <taxon>Bacillati</taxon>
        <taxon>Actinomycetota</taxon>
        <taxon>Actinomycetes</taxon>
        <taxon>Mycobacteriales</taxon>
        <taxon>Nocardiaceae</taxon>
        <taxon>Nocardia</taxon>
    </lineage>
</organism>
<name>A0A231GZY0_9NOCA</name>
<proteinExistence type="predicted"/>
<keyword evidence="2 4" id="KW-0442">Lipid degradation</keyword>
<dbReference type="Pfam" id="PF01734">
    <property type="entry name" value="Patatin"/>
    <property type="match status" value="2"/>
</dbReference>
<dbReference type="PANTHER" id="PTHR14226">
    <property type="entry name" value="NEUROPATHY TARGET ESTERASE/SWISS CHEESE D.MELANOGASTER"/>
    <property type="match status" value="1"/>
</dbReference>
<comment type="caution">
    <text evidence="4">Lacks conserved residue(s) required for the propagation of feature annotation.</text>
</comment>
<dbReference type="Proteomes" id="UP000215506">
    <property type="component" value="Unassembled WGS sequence"/>
</dbReference>
<dbReference type="PROSITE" id="PS51635">
    <property type="entry name" value="PNPLA"/>
    <property type="match status" value="1"/>
</dbReference>
<dbReference type="PANTHER" id="PTHR14226:SF57">
    <property type="entry name" value="BLR7027 PROTEIN"/>
    <property type="match status" value="1"/>
</dbReference>
<dbReference type="InterPro" id="IPR002641">
    <property type="entry name" value="PNPLA_dom"/>
</dbReference>
<dbReference type="EMBL" id="NGAF01000015">
    <property type="protein sequence ID" value="OXR42165.1"/>
    <property type="molecule type" value="Genomic_DNA"/>
</dbReference>
<feature type="short sequence motif" description="GXSXG" evidence="4">
    <location>
        <begin position="49"/>
        <end position="53"/>
    </location>
</feature>
<comment type="caution">
    <text evidence="6">The sequence shown here is derived from an EMBL/GenBank/DDBJ whole genome shotgun (WGS) entry which is preliminary data.</text>
</comment>
<keyword evidence="1 4" id="KW-0378">Hydrolase</keyword>
<evidence type="ECO:0000256" key="3">
    <source>
        <dbReference type="ARBA" id="ARBA00023098"/>
    </source>
</evidence>
<keyword evidence="3 4" id="KW-0443">Lipid metabolism</keyword>
<sequence length="247" mass="24865">MTSALPPNGFRSALVLGGGGPVGTVWTVGLLVGLREAGIDLAQADRVVGTSAGAVVAAILADGGDVARLLTPPEPGQEPAPPVPADAAEHVARMDALLAMPHWPDRDLVITSVDAESGDLRAWTRTEAASVAEAVAASTAVPGVFPPIPIDGGHYADGGVRSPINADLAAGAETIVILEPGAHLYARADTDDELDLATTVSVSPDAQAIAATGADVFAPAALRPAYEAGLRQSAVAAARLRTVWLAS</sequence>
<dbReference type="GO" id="GO:0016787">
    <property type="term" value="F:hydrolase activity"/>
    <property type="evidence" value="ECO:0007669"/>
    <property type="project" value="UniProtKB-UniRule"/>
</dbReference>
<evidence type="ECO:0000313" key="6">
    <source>
        <dbReference type="EMBL" id="OXR42165.1"/>
    </source>
</evidence>
<evidence type="ECO:0000313" key="7">
    <source>
        <dbReference type="Proteomes" id="UP000215506"/>
    </source>
</evidence>
<evidence type="ECO:0000259" key="5">
    <source>
        <dbReference type="PROSITE" id="PS51635"/>
    </source>
</evidence>
<dbReference type="Gene3D" id="3.40.1090.10">
    <property type="entry name" value="Cytosolic phospholipase A2 catalytic domain"/>
    <property type="match status" value="2"/>
</dbReference>
<dbReference type="InterPro" id="IPR016035">
    <property type="entry name" value="Acyl_Trfase/lysoPLipase"/>
</dbReference>
<feature type="short sequence motif" description="DGA/G" evidence="4">
    <location>
        <begin position="157"/>
        <end position="159"/>
    </location>
</feature>
<reference evidence="6 7" key="1">
    <citation type="submission" date="2017-07" db="EMBL/GenBank/DDBJ databases">
        <title>First draft Genome Sequence of Nocardia cerradoensis isolated from human infection.</title>
        <authorList>
            <person name="Carrasco G."/>
        </authorList>
    </citation>
    <scope>NUCLEOTIDE SEQUENCE [LARGE SCALE GENOMIC DNA]</scope>
    <source>
        <strain evidence="6 7">CNM20130759</strain>
    </source>
</reference>
<evidence type="ECO:0000256" key="2">
    <source>
        <dbReference type="ARBA" id="ARBA00022963"/>
    </source>
</evidence>
<dbReference type="SUPFAM" id="SSF52151">
    <property type="entry name" value="FabD/lysophospholipase-like"/>
    <property type="match status" value="1"/>
</dbReference>
<feature type="active site" description="Proton acceptor" evidence="4">
    <location>
        <position position="157"/>
    </location>
</feature>
<feature type="domain" description="PNPLA" evidence="5">
    <location>
        <begin position="15"/>
        <end position="170"/>
    </location>
</feature>
<accession>A0A231GZY0</accession>
<evidence type="ECO:0000256" key="1">
    <source>
        <dbReference type="ARBA" id="ARBA00022801"/>
    </source>
</evidence>
<protein>
    <recommendedName>
        <fullName evidence="5">PNPLA domain-containing protein</fullName>
    </recommendedName>
</protein>
<dbReference type="InterPro" id="IPR050301">
    <property type="entry name" value="NTE"/>
</dbReference>
<feature type="active site" description="Nucleophile" evidence="4">
    <location>
        <position position="51"/>
    </location>
</feature>
<dbReference type="RefSeq" id="WP_143860224.1">
    <property type="nucleotide sequence ID" value="NZ_NGAF01000015.1"/>
</dbReference>
<evidence type="ECO:0000256" key="4">
    <source>
        <dbReference type="PROSITE-ProRule" id="PRU01161"/>
    </source>
</evidence>